<reference evidence="10" key="1">
    <citation type="journal article" date="2019" name="Int. J. Syst. Evol. Microbiol.">
        <title>The Global Catalogue of Microorganisms (GCM) 10K type strain sequencing project: providing services to taxonomists for standard genome sequencing and annotation.</title>
        <authorList>
            <consortium name="The Broad Institute Genomics Platform"/>
            <consortium name="The Broad Institute Genome Sequencing Center for Infectious Disease"/>
            <person name="Wu L."/>
            <person name="Ma J."/>
        </authorList>
    </citation>
    <scope>NUCLEOTIDE SEQUENCE [LARGE SCALE GENOMIC DNA]</scope>
    <source>
        <strain evidence="10">KCTC 42730</strain>
    </source>
</reference>
<keyword evidence="5" id="KW-0274">FAD</keyword>
<protein>
    <submittedName>
        <fullName evidence="9">FAD-dependent oxidoreductase</fullName>
    </submittedName>
</protein>
<dbReference type="InterPro" id="IPR010971">
    <property type="entry name" value="UbiH/COQ6"/>
</dbReference>
<dbReference type="InterPro" id="IPR036188">
    <property type="entry name" value="FAD/NAD-bd_sf"/>
</dbReference>
<keyword evidence="4" id="KW-0285">Flavoprotein</keyword>
<evidence type="ECO:0000256" key="1">
    <source>
        <dbReference type="ARBA" id="ARBA00001974"/>
    </source>
</evidence>
<keyword evidence="6" id="KW-0560">Oxidoreductase</keyword>
<evidence type="ECO:0000256" key="2">
    <source>
        <dbReference type="ARBA" id="ARBA00004749"/>
    </source>
</evidence>
<dbReference type="PRINTS" id="PR00420">
    <property type="entry name" value="RNGMNOXGNASE"/>
</dbReference>
<dbReference type="SUPFAM" id="SSF51905">
    <property type="entry name" value="FAD/NAD(P)-binding domain"/>
    <property type="match status" value="1"/>
</dbReference>
<dbReference type="RefSeq" id="WP_377119876.1">
    <property type="nucleotide sequence ID" value="NZ_JBHRSD010000001.1"/>
</dbReference>
<dbReference type="Proteomes" id="UP001595453">
    <property type="component" value="Unassembled WGS sequence"/>
</dbReference>
<evidence type="ECO:0000256" key="3">
    <source>
        <dbReference type="ARBA" id="ARBA00005349"/>
    </source>
</evidence>
<dbReference type="Pfam" id="PF01494">
    <property type="entry name" value="FAD_binding_3"/>
    <property type="match status" value="1"/>
</dbReference>
<evidence type="ECO:0000256" key="7">
    <source>
        <dbReference type="ARBA" id="ARBA00023033"/>
    </source>
</evidence>
<dbReference type="PANTHER" id="PTHR43876:SF7">
    <property type="entry name" value="UBIQUINONE BIOSYNTHESIS MONOOXYGENASE COQ6, MITOCHONDRIAL"/>
    <property type="match status" value="1"/>
</dbReference>
<feature type="domain" description="FAD-binding" evidence="8">
    <location>
        <begin position="4"/>
        <end position="342"/>
    </location>
</feature>
<organism evidence="9 10">
    <name type="scientific">Pseudoalteromonas fenneropenaei</name>
    <dbReference type="NCBI Taxonomy" id="1737459"/>
    <lineage>
        <taxon>Bacteria</taxon>
        <taxon>Pseudomonadati</taxon>
        <taxon>Pseudomonadota</taxon>
        <taxon>Gammaproteobacteria</taxon>
        <taxon>Alteromonadales</taxon>
        <taxon>Pseudoalteromonadaceae</taxon>
        <taxon>Pseudoalteromonas</taxon>
    </lineage>
</organism>
<gene>
    <name evidence="9" type="ORF">ACFOEE_00640</name>
</gene>
<keyword evidence="7" id="KW-0503">Monooxygenase</keyword>
<dbReference type="EMBL" id="JBHRSD010000001">
    <property type="protein sequence ID" value="MFC3031039.1"/>
    <property type="molecule type" value="Genomic_DNA"/>
</dbReference>
<comment type="cofactor">
    <cofactor evidence="1">
        <name>FAD</name>
        <dbReference type="ChEBI" id="CHEBI:57692"/>
    </cofactor>
</comment>
<evidence type="ECO:0000259" key="8">
    <source>
        <dbReference type="Pfam" id="PF01494"/>
    </source>
</evidence>
<proteinExistence type="inferred from homology"/>
<comment type="pathway">
    <text evidence="2">Cofactor biosynthesis; ubiquinone biosynthesis.</text>
</comment>
<name>A0ABV7CCE4_9GAMM</name>
<dbReference type="Gene3D" id="3.50.50.60">
    <property type="entry name" value="FAD/NAD(P)-binding domain"/>
    <property type="match status" value="2"/>
</dbReference>
<evidence type="ECO:0000256" key="4">
    <source>
        <dbReference type="ARBA" id="ARBA00022630"/>
    </source>
</evidence>
<keyword evidence="10" id="KW-1185">Reference proteome</keyword>
<evidence type="ECO:0000313" key="9">
    <source>
        <dbReference type="EMBL" id="MFC3031039.1"/>
    </source>
</evidence>
<comment type="caution">
    <text evidence="9">The sequence shown here is derived from an EMBL/GenBank/DDBJ whole genome shotgun (WGS) entry which is preliminary data.</text>
</comment>
<comment type="similarity">
    <text evidence="3">Belongs to the UbiH/COQ6 family.</text>
</comment>
<dbReference type="PANTHER" id="PTHR43876">
    <property type="entry name" value="UBIQUINONE BIOSYNTHESIS MONOOXYGENASE COQ6, MITOCHONDRIAL"/>
    <property type="match status" value="1"/>
</dbReference>
<evidence type="ECO:0000313" key="10">
    <source>
        <dbReference type="Proteomes" id="UP001595453"/>
    </source>
</evidence>
<dbReference type="InterPro" id="IPR051205">
    <property type="entry name" value="UbiH/COQ6_monooxygenase"/>
</dbReference>
<accession>A0ABV7CCE4</accession>
<evidence type="ECO:0000256" key="5">
    <source>
        <dbReference type="ARBA" id="ARBA00022827"/>
    </source>
</evidence>
<dbReference type="NCBIfam" id="TIGR01988">
    <property type="entry name" value="Ubi-OHases"/>
    <property type="match status" value="1"/>
</dbReference>
<evidence type="ECO:0000256" key="6">
    <source>
        <dbReference type="ARBA" id="ARBA00023002"/>
    </source>
</evidence>
<dbReference type="InterPro" id="IPR002938">
    <property type="entry name" value="FAD-bd"/>
</dbReference>
<sequence>MQQIQVCIVGGGCVGLAAALGLAKAGISVALLDSGDVPRPLGEQYQARVSAISLASQSLFAQLGVWDAILASRATPYQHMDVRDKDSSGRIAFSGQSLDLPELGHIIENEAIRFALYQALTREPNAKLHFNTRYQHIHQSDTDVLLTLEQGMPIMAKLLVAADGANSAIRRQFNLPISYWDYDHHAIVTTIKTTEPHAYTARQVFLPQGPLAFLPLADEHHHSIVWSTEPDHAKALMAMSDGDFAKAICAAIDAQCGLCEVVGERHVFPLTMRYAQQWLSGKVVLMGDAAHTIHPLAGLGMNLGLKDAALLIQLLRDNLSEFASHAVLREYERSRKLDAQKHIAMMQGLKTLFEGSHPLKKLIRGVGLSMVDKLGPIKDLFAKQAIEGK</sequence>